<dbReference type="EMBL" id="CZQD01000019">
    <property type="protein sequence ID" value="CUS56229.1"/>
    <property type="molecule type" value="Genomic_DNA"/>
</dbReference>
<name>A0A160U1K9_9ZZZZ</name>
<reference evidence="1" key="1">
    <citation type="submission" date="2015-10" db="EMBL/GenBank/DDBJ databases">
        <authorList>
            <person name="Gilbert D.G."/>
        </authorList>
    </citation>
    <scope>NUCLEOTIDE SEQUENCE</scope>
</reference>
<sequence>MPHCLLNAVVCPPLDFPLRLILFSTGMAQGQRDATDMDESVFGAGGLCISIWPSTSSRAATNRRNNIPAAAGRSHFGYCFWPARTAIGLLRNGSH</sequence>
<protein>
    <submittedName>
        <fullName evidence="1">Uncharacterized protein</fullName>
    </submittedName>
</protein>
<accession>A0A160U1K9</accession>
<gene>
    <name evidence="1" type="ORF">MGWOODY_Hyp2022</name>
</gene>
<dbReference type="AlphaFoldDB" id="A0A160U1K9"/>
<organism evidence="1">
    <name type="scientific">hydrothermal vent metagenome</name>
    <dbReference type="NCBI Taxonomy" id="652676"/>
    <lineage>
        <taxon>unclassified sequences</taxon>
        <taxon>metagenomes</taxon>
        <taxon>ecological metagenomes</taxon>
    </lineage>
</organism>
<proteinExistence type="predicted"/>
<evidence type="ECO:0000313" key="1">
    <source>
        <dbReference type="EMBL" id="CUS56229.1"/>
    </source>
</evidence>